<evidence type="ECO:0000313" key="3">
    <source>
        <dbReference type="Proteomes" id="UP001054902"/>
    </source>
</evidence>
<reference evidence="2 3" key="1">
    <citation type="journal article" date="2021" name="Sci. Rep.">
        <title>The genome of the diatom Chaetoceros tenuissimus carries an ancient integrated fragment of an extant virus.</title>
        <authorList>
            <person name="Hongo Y."/>
            <person name="Kimura K."/>
            <person name="Takaki Y."/>
            <person name="Yoshida Y."/>
            <person name="Baba S."/>
            <person name="Kobayashi G."/>
            <person name="Nagasaki K."/>
            <person name="Hano T."/>
            <person name="Tomaru Y."/>
        </authorList>
    </citation>
    <scope>NUCLEOTIDE SEQUENCE [LARGE SCALE GENOMIC DNA]</scope>
    <source>
        <strain evidence="2 3">NIES-3715</strain>
    </source>
</reference>
<proteinExistence type="predicted"/>
<accession>A0AAD3CI97</accession>
<dbReference type="SMART" id="SM00271">
    <property type="entry name" value="DnaJ"/>
    <property type="match status" value="1"/>
</dbReference>
<sequence>MLSTTIQRNCARFGHRYYSGSFNSATRVLKLQQDFTPKQLRARFGHRYYSGSFNSATRVLKLQRDFTPKQLRDAYFTAAKLCHPDLNKTKSEDELTDKFLKITEAYEFLQKNKSSEKEEEIDFSNIISKSEEQMYRDACMECLGLDAETVEESKKCVLFRDWLKGKTDAAFTWNRFFMSHGGLAPMVRKRKKLAIGGGEFNGARRRKRGSGRLSR</sequence>
<dbReference type="SUPFAM" id="SSF46565">
    <property type="entry name" value="Chaperone J-domain"/>
    <property type="match status" value="1"/>
</dbReference>
<dbReference type="PROSITE" id="PS50076">
    <property type="entry name" value="DNAJ_2"/>
    <property type="match status" value="1"/>
</dbReference>
<dbReference type="Proteomes" id="UP001054902">
    <property type="component" value="Unassembled WGS sequence"/>
</dbReference>
<name>A0AAD3CI97_9STRA</name>
<evidence type="ECO:0000313" key="2">
    <source>
        <dbReference type="EMBL" id="GFH46617.1"/>
    </source>
</evidence>
<dbReference type="Gene3D" id="1.10.287.110">
    <property type="entry name" value="DnaJ domain"/>
    <property type="match status" value="1"/>
</dbReference>
<dbReference type="EMBL" id="BLLK01000022">
    <property type="protein sequence ID" value="GFH46617.1"/>
    <property type="molecule type" value="Genomic_DNA"/>
</dbReference>
<protein>
    <recommendedName>
        <fullName evidence="1">J domain-containing protein</fullName>
    </recommendedName>
</protein>
<dbReference type="Pfam" id="PF00226">
    <property type="entry name" value="DnaJ"/>
    <property type="match status" value="1"/>
</dbReference>
<dbReference type="PRINTS" id="PR00625">
    <property type="entry name" value="JDOMAIN"/>
</dbReference>
<gene>
    <name evidence="2" type="ORF">CTEN210_03091</name>
</gene>
<keyword evidence="3" id="KW-1185">Reference proteome</keyword>
<dbReference type="CDD" id="cd06257">
    <property type="entry name" value="DnaJ"/>
    <property type="match status" value="1"/>
</dbReference>
<comment type="caution">
    <text evidence="2">The sequence shown here is derived from an EMBL/GenBank/DDBJ whole genome shotgun (WGS) entry which is preliminary data.</text>
</comment>
<feature type="domain" description="J" evidence="1">
    <location>
        <begin position="55"/>
        <end position="125"/>
    </location>
</feature>
<dbReference type="InterPro" id="IPR001623">
    <property type="entry name" value="DnaJ_domain"/>
</dbReference>
<dbReference type="AlphaFoldDB" id="A0AAD3CI97"/>
<organism evidence="2 3">
    <name type="scientific">Chaetoceros tenuissimus</name>
    <dbReference type="NCBI Taxonomy" id="426638"/>
    <lineage>
        <taxon>Eukaryota</taxon>
        <taxon>Sar</taxon>
        <taxon>Stramenopiles</taxon>
        <taxon>Ochrophyta</taxon>
        <taxon>Bacillariophyta</taxon>
        <taxon>Coscinodiscophyceae</taxon>
        <taxon>Chaetocerotophycidae</taxon>
        <taxon>Chaetocerotales</taxon>
        <taxon>Chaetocerotaceae</taxon>
        <taxon>Chaetoceros</taxon>
    </lineage>
</organism>
<evidence type="ECO:0000259" key="1">
    <source>
        <dbReference type="PROSITE" id="PS50076"/>
    </source>
</evidence>
<dbReference type="InterPro" id="IPR036869">
    <property type="entry name" value="J_dom_sf"/>
</dbReference>